<evidence type="ECO:0000256" key="6">
    <source>
        <dbReference type="ARBA" id="ARBA00022692"/>
    </source>
</evidence>
<keyword evidence="3" id="KW-1003">Cell membrane</keyword>
<accession>A0A1G6KYN7</accession>
<evidence type="ECO:0000256" key="1">
    <source>
        <dbReference type="ARBA" id="ARBA00004377"/>
    </source>
</evidence>
<dbReference type="NCBIfam" id="TIGR02532">
    <property type="entry name" value="IV_pilin_GFxxxE"/>
    <property type="match status" value="1"/>
</dbReference>
<evidence type="ECO:0000259" key="12">
    <source>
        <dbReference type="Pfam" id="PF12019"/>
    </source>
</evidence>
<feature type="transmembrane region" description="Helical" evidence="11">
    <location>
        <begin position="12"/>
        <end position="32"/>
    </location>
</feature>
<dbReference type="InterPro" id="IPR022346">
    <property type="entry name" value="T2SS_GspH"/>
</dbReference>
<evidence type="ECO:0000256" key="8">
    <source>
        <dbReference type="ARBA" id="ARBA00023136"/>
    </source>
</evidence>
<evidence type="ECO:0000256" key="2">
    <source>
        <dbReference type="ARBA" id="ARBA00021549"/>
    </source>
</evidence>
<keyword evidence="14" id="KW-1185">Reference proteome</keyword>
<evidence type="ECO:0000256" key="3">
    <source>
        <dbReference type="ARBA" id="ARBA00022475"/>
    </source>
</evidence>
<name>A0A1G6KYN7_9GAMM</name>
<organism evidence="13 14">
    <name type="scientific">Acinetobacter marinus</name>
    <dbReference type="NCBI Taxonomy" id="281375"/>
    <lineage>
        <taxon>Bacteria</taxon>
        <taxon>Pseudomonadati</taxon>
        <taxon>Pseudomonadota</taxon>
        <taxon>Gammaproteobacteria</taxon>
        <taxon>Moraxellales</taxon>
        <taxon>Moraxellaceae</taxon>
        <taxon>Acinetobacter</taxon>
    </lineage>
</organism>
<keyword evidence="5" id="KW-0997">Cell inner membrane</keyword>
<evidence type="ECO:0000256" key="11">
    <source>
        <dbReference type="SAM" id="Phobius"/>
    </source>
</evidence>
<evidence type="ECO:0000256" key="5">
    <source>
        <dbReference type="ARBA" id="ARBA00022519"/>
    </source>
</evidence>
<dbReference type="Gene3D" id="3.30.700.10">
    <property type="entry name" value="Glycoprotein, Type 4 Pilin"/>
    <property type="match status" value="1"/>
</dbReference>
<comment type="subcellular location">
    <subcellularLocation>
        <location evidence="1">Cell inner membrane</location>
        <topology evidence="1">Single-pass membrane protein</topology>
    </subcellularLocation>
</comment>
<evidence type="ECO:0000256" key="10">
    <source>
        <dbReference type="ARBA" id="ARBA00030775"/>
    </source>
</evidence>
<dbReference type="Pfam" id="PF12019">
    <property type="entry name" value="GspH"/>
    <property type="match status" value="1"/>
</dbReference>
<evidence type="ECO:0000313" key="13">
    <source>
        <dbReference type="EMBL" id="SDC35918.1"/>
    </source>
</evidence>
<dbReference type="Pfam" id="PF07963">
    <property type="entry name" value="N_methyl"/>
    <property type="match status" value="1"/>
</dbReference>
<gene>
    <name evidence="13" type="ORF">SAMN05421749_104231</name>
</gene>
<dbReference type="SUPFAM" id="SSF54523">
    <property type="entry name" value="Pili subunits"/>
    <property type="match status" value="1"/>
</dbReference>
<keyword evidence="8 11" id="KW-0472">Membrane</keyword>
<keyword evidence="7 11" id="KW-1133">Transmembrane helix</keyword>
<sequence length="175" mass="19558">MKRITPKHAVGFTLVELMVTLAILAIIVITALPNFQNLMASLEAKRVSTSLSTFIRNSKQRAYVHHQRIGLCGSSNSSSCDRTGWSTGMIMFHDNNANRLRDSSEQIVDQIRFNLRYGTLSWQGVGRTNSLLFQPDTGLPRGSNGSFTYCSQNNLHQNVILSNMGHVRVERITTC</sequence>
<comment type="similarity">
    <text evidence="9">Belongs to the GSP H family.</text>
</comment>
<dbReference type="InterPro" id="IPR045584">
    <property type="entry name" value="Pilin-like"/>
</dbReference>
<evidence type="ECO:0000256" key="7">
    <source>
        <dbReference type="ARBA" id="ARBA00022989"/>
    </source>
</evidence>
<dbReference type="EMBL" id="FMYK01000004">
    <property type="protein sequence ID" value="SDC35918.1"/>
    <property type="molecule type" value="Genomic_DNA"/>
</dbReference>
<dbReference type="GO" id="GO:0015627">
    <property type="term" value="C:type II protein secretion system complex"/>
    <property type="evidence" value="ECO:0007669"/>
    <property type="project" value="InterPro"/>
</dbReference>
<dbReference type="InterPro" id="IPR012902">
    <property type="entry name" value="N_methyl_site"/>
</dbReference>
<proteinExistence type="inferred from homology"/>
<dbReference type="GO" id="GO:0015628">
    <property type="term" value="P:protein secretion by the type II secretion system"/>
    <property type="evidence" value="ECO:0007669"/>
    <property type="project" value="InterPro"/>
</dbReference>
<dbReference type="Proteomes" id="UP000242317">
    <property type="component" value="Unassembled WGS sequence"/>
</dbReference>
<evidence type="ECO:0000313" key="14">
    <source>
        <dbReference type="Proteomes" id="UP000242317"/>
    </source>
</evidence>
<evidence type="ECO:0000256" key="9">
    <source>
        <dbReference type="ARBA" id="ARBA00025772"/>
    </source>
</evidence>
<feature type="domain" description="General secretion pathway GspH" evidence="12">
    <location>
        <begin position="51"/>
        <end position="165"/>
    </location>
</feature>
<dbReference type="RefSeq" id="WP_244516013.1">
    <property type="nucleotide sequence ID" value="NZ_FMYK01000004.1"/>
</dbReference>
<reference evidence="14" key="1">
    <citation type="submission" date="2016-09" db="EMBL/GenBank/DDBJ databases">
        <authorList>
            <person name="Varghese N."/>
            <person name="Submissions S."/>
        </authorList>
    </citation>
    <scope>NUCLEOTIDE SEQUENCE [LARGE SCALE GENOMIC DNA]</scope>
    <source>
        <strain evidence="14">ANC 3699</strain>
    </source>
</reference>
<keyword evidence="4" id="KW-0488">Methylation</keyword>
<dbReference type="GO" id="GO:0005886">
    <property type="term" value="C:plasma membrane"/>
    <property type="evidence" value="ECO:0007669"/>
    <property type="project" value="UniProtKB-SubCell"/>
</dbReference>
<keyword evidence="6 11" id="KW-0812">Transmembrane</keyword>
<protein>
    <recommendedName>
        <fullName evidence="2">Type II secretion system protein H</fullName>
    </recommendedName>
    <alternativeName>
        <fullName evidence="10">General secretion pathway protein H</fullName>
    </alternativeName>
</protein>
<dbReference type="AlphaFoldDB" id="A0A1G6KYN7"/>
<evidence type="ECO:0000256" key="4">
    <source>
        <dbReference type="ARBA" id="ARBA00022481"/>
    </source>
</evidence>